<dbReference type="Pfam" id="PF04305">
    <property type="entry name" value="DUF455"/>
    <property type="match status" value="1"/>
</dbReference>
<evidence type="ECO:0000313" key="2">
    <source>
        <dbReference type="Proteomes" id="UP001431449"/>
    </source>
</evidence>
<dbReference type="RefSeq" id="WP_248208319.1">
    <property type="nucleotide sequence ID" value="NZ_JALNMH010000007.1"/>
</dbReference>
<sequence length="278" mass="29993">MPPEATFSAGELRRAALAVLLAGDPLEKSAAAGALVSDWQAGRLSLDAQRALEPVDAPGRPARPELVPVRQVPHRGLGSAEGRAAFLHAIAHIEFNAINLATDAMARFPGMPEDYYTDWLSVAGDEARHFTMLVKRLAELGYAYGDFVAHNGLWDMAAKTAHSCLARMALVPRVLEARGLDVTPGMIERLRGLGDEASASILEVILAEEIGHVAVGSRWFGWLCAQQGVPPRRTFIGLVREHARGALRGPFNRPARRDAGFDDDELDQLEVLAGAPAR</sequence>
<dbReference type="SUPFAM" id="SSF47240">
    <property type="entry name" value="Ferritin-like"/>
    <property type="match status" value="1"/>
</dbReference>
<dbReference type="EMBL" id="JALNMH010000007">
    <property type="protein sequence ID" value="MCK7593832.1"/>
    <property type="molecule type" value="Genomic_DNA"/>
</dbReference>
<dbReference type="InterPro" id="IPR011197">
    <property type="entry name" value="UCP012318"/>
</dbReference>
<dbReference type="PANTHER" id="PTHR42782:SF4">
    <property type="entry name" value="DUF455 DOMAIN-CONTAINING PROTEIN"/>
    <property type="match status" value="1"/>
</dbReference>
<dbReference type="CDD" id="cd00657">
    <property type="entry name" value="Ferritin_like"/>
    <property type="match status" value="1"/>
</dbReference>
<proteinExistence type="predicted"/>
<organism evidence="1 2">
    <name type="scientific">Pseudomarimonas salicorniae</name>
    <dbReference type="NCBI Taxonomy" id="2933270"/>
    <lineage>
        <taxon>Bacteria</taxon>
        <taxon>Pseudomonadati</taxon>
        <taxon>Pseudomonadota</taxon>
        <taxon>Gammaproteobacteria</taxon>
        <taxon>Lysobacterales</taxon>
        <taxon>Lysobacteraceae</taxon>
        <taxon>Pseudomarimonas</taxon>
    </lineage>
</organism>
<keyword evidence="2" id="KW-1185">Reference proteome</keyword>
<comment type="caution">
    <text evidence="1">The sequence shown here is derived from an EMBL/GenBank/DDBJ whole genome shotgun (WGS) entry which is preliminary data.</text>
</comment>
<gene>
    <name evidence="1" type="ORF">M0G41_09130</name>
</gene>
<accession>A0ABT0GII6</accession>
<reference evidence="1" key="1">
    <citation type="submission" date="2022-04" db="EMBL/GenBank/DDBJ databases">
        <title>Lysobacter sp. CAU 1642 isolated from sea sand.</title>
        <authorList>
            <person name="Kim W."/>
        </authorList>
    </citation>
    <scope>NUCLEOTIDE SEQUENCE</scope>
    <source>
        <strain evidence="1">CAU 1642</strain>
    </source>
</reference>
<dbReference type="InterPro" id="IPR007402">
    <property type="entry name" value="DUF455"/>
</dbReference>
<dbReference type="Proteomes" id="UP001431449">
    <property type="component" value="Unassembled WGS sequence"/>
</dbReference>
<dbReference type="PIRSF" id="PIRSF012318">
    <property type="entry name" value="UCP012318"/>
    <property type="match status" value="1"/>
</dbReference>
<evidence type="ECO:0000313" key="1">
    <source>
        <dbReference type="EMBL" id="MCK7593832.1"/>
    </source>
</evidence>
<dbReference type="InterPro" id="IPR009078">
    <property type="entry name" value="Ferritin-like_SF"/>
</dbReference>
<dbReference type="PANTHER" id="PTHR42782">
    <property type="entry name" value="SI:CH73-314G15.3"/>
    <property type="match status" value="1"/>
</dbReference>
<name>A0ABT0GII6_9GAMM</name>
<protein>
    <submittedName>
        <fullName evidence="1">Ferritin-like domain-containing protein</fullName>
    </submittedName>
</protein>